<dbReference type="AlphaFoldDB" id="A0A4R6BSE3"/>
<comment type="similarity">
    <text evidence="1">Belongs to the UPF0039 (ElaA) family.</text>
</comment>
<evidence type="ECO:0000313" key="4">
    <source>
        <dbReference type="EMBL" id="TDM05278.1"/>
    </source>
</evidence>
<dbReference type="InterPro" id="IPR016181">
    <property type="entry name" value="Acyl_CoA_acyltransferase"/>
</dbReference>
<evidence type="ECO:0000256" key="2">
    <source>
        <dbReference type="ARBA" id="ARBA00029740"/>
    </source>
</evidence>
<gene>
    <name evidence="4" type="ORF">ERX29_10235</name>
</gene>
<dbReference type="PANTHER" id="PTHR13355:SF23">
    <property type="entry name" value="FAMILY N-ACETYLTRANSFERASE, PUTATIVE (AFU_ORTHOLOGUE AFUA_3G00870)-RELATED"/>
    <property type="match status" value="1"/>
</dbReference>
<accession>A0A4R6BSE3</accession>
<dbReference type="SUPFAM" id="SSF55729">
    <property type="entry name" value="Acyl-CoA N-acyltransferases (Nat)"/>
    <property type="match status" value="1"/>
</dbReference>
<proteinExistence type="inferred from homology"/>
<name>A0A4R6BSE3_9STAP</name>
<dbReference type="Pfam" id="PF00583">
    <property type="entry name" value="Acetyltransf_1"/>
    <property type="match status" value="1"/>
</dbReference>
<keyword evidence="4" id="KW-0808">Transferase</keyword>
<dbReference type="Proteomes" id="UP000294802">
    <property type="component" value="Unassembled WGS sequence"/>
</dbReference>
<dbReference type="PANTHER" id="PTHR13355">
    <property type="entry name" value="GLUCOSAMINE 6-PHOSPHATE N-ACETYLTRANSFERASE"/>
    <property type="match status" value="1"/>
</dbReference>
<dbReference type="InterPro" id="IPR000182">
    <property type="entry name" value="GNAT_dom"/>
</dbReference>
<organism evidence="4 5">
    <name type="scientific">Macrococcus lamae</name>
    <dbReference type="NCBI Taxonomy" id="198484"/>
    <lineage>
        <taxon>Bacteria</taxon>
        <taxon>Bacillati</taxon>
        <taxon>Bacillota</taxon>
        <taxon>Bacilli</taxon>
        <taxon>Bacillales</taxon>
        <taxon>Staphylococcaceae</taxon>
        <taxon>Macrococcus</taxon>
    </lineage>
</organism>
<dbReference type="EMBL" id="SCWB01000021">
    <property type="protein sequence ID" value="TDM05278.1"/>
    <property type="molecule type" value="Genomic_DNA"/>
</dbReference>
<protein>
    <recommendedName>
        <fullName evidence="2">GCN5-related N-acetyltransferase</fullName>
    </recommendedName>
</protein>
<evidence type="ECO:0000259" key="3">
    <source>
        <dbReference type="PROSITE" id="PS51186"/>
    </source>
</evidence>
<dbReference type="InterPro" id="IPR039143">
    <property type="entry name" value="GNPNAT1-like"/>
</dbReference>
<dbReference type="PROSITE" id="PS51186">
    <property type="entry name" value="GNAT"/>
    <property type="match status" value="1"/>
</dbReference>
<feature type="domain" description="N-acetyltransferase" evidence="3">
    <location>
        <begin position="3"/>
        <end position="138"/>
    </location>
</feature>
<keyword evidence="5" id="KW-1185">Reference proteome</keyword>
<dbReference type="GO" id="GO:0008080">
    <property type="term" value="F:N-acetyltransferase activity"/>
    <property type="evidence" value="ECO:0007669"/>
    <property type="project" value="TreeGrafter"/>
</dbReference>
<dbReference type="OrthoDB" id="9775804at2"/>
<dbReference type="CDD" id="cd04301">
    <property type="entry name" value="NAT_SF"/>
    <property type="match status" value="1"/>
</dbReference>
<evidence type="ECO:0000313" key="5">
    <source>
        <dbReference type="Proteomes" id="UP000294802"/>
    </source>
</evidence>
<comment type="caution">
    <text evidence="4">The sequence shown here is derived from an EMBL/GenBank/DDBJ whole genome shotgun (WGS) entry which is preliminary data.</text>
</comment>
<evidence type="ECO:0000256" key="1">
    <source>
        <dbReference type="ARBA" id="ARBA00009623"/>
    </source>
</evidence>
<dbReference type="RefSeq" id="WP_133444576.1">
    <property type="nucleotide sequence ID" value="NZ_SCWB01000021.1"/>
</dbReference>
<reference evidence="4 5" key="1">
    <citation type="submission" date="2019-01" db="EMBL/GenBank/DDBJ databases">
        <title>Draft genome sequences of the type strains of six Macrococcus species.</title>
        <authorList>
            <person name="Mazhar S."/>
            <person name="Altermann E."/>
            <person name="Hill C."/>
            <person name="Mcauliffe O."/>
        </authorList>
    </citation>
    <scope>NUCLEOTIDE SEQUENCE [LARGE SCALE GENOMIC DNA]</scope>
    <source>
        <strain evidence="4 5">CCM4815</strain>
    </source>
</reference>
<dbReference type="Gene3D" id="3.40.630.30">
    <property type="match status" value="1"/>
</dbReference>
<sequence length="138" mass="15711">MYQYIRKFTQKYTSGIVDVYRSVGWTSHDNENVIKIFNASSHVIIVIKDEKVVAVTRALSDGVYNAAIYDVVVHSDNQNKGVAAEMLKILLDEFSSLSCIHLISTSGNEKFYKKSGFKMLKTGMAIYHKSHLEDEYTY</sequence>